<protein>
    <recommendedName>
        <fullName evidence="1">Transposase InsH N-terminal domain-containing protein</fullName>
    </recommendedName>
</protein>
<dbReference type="Pfam" id="PF05598">
    <property type="entry name" value="DUF772"/>
    <property type="match status" value="1"/>
</dbReference>
<accession>A0ABQ5YW62</accession>
<evidence type="ECO:0000313" key="2">
    <source>
        <dbReference type="EMBL" id="GLR27019.1"/>
    </source>
</evidence>
<feature type="domain" description="Transposase InsH N-terminal" evidence="1">
    <location>
        <begin position="18"/>
        <end position="86"/>
    </location>
</feature>
<comment type="caution">
    <text evidence="2">The sequence shown here is derived from an EMBL/GenBank/DDBJ whole genome shotgun (WGS) entry which is preliminary data.</text>
</comment>
<dbReference type="PANTHER" id="PTHR33803:SF3">
    <property type="entry name" value="BLL1974 PROTEIN"/>
    <property type="match status" value="1"/>
</dbReference>
<name>A0ABQ5YW62_9BURK</name>
<dbReference type="PANTHER" id="PTHR33803">
    <property type="entry name" value="IS1478 TRANSPOSASE"/>
    <property type="match status" value="1"/>
</dbReference>
<dbReference type="InterPro" id="IPR008490">
    <property type="entry name" value="Transposase_InsH_N"/>
</dbReference>
<reference evidence="3" key="1">
    <citation type="journal article" date="2019" name="Int. J. Syst. Evol. Microbiol.">
        <title>The Global Catalogue of Microorganisms (GCM) 10K type strain sequencing project: providing services to taxonomists for standard genome sequencing and annotation.</title>
        <authorList>
            <consortium name="The Broad Institute Genomics Platform"/>
            <consortium name="The Broad Institute Genome Sequencing Center for Infectious Disease"/>
            <person name="Wu L."/>
            <person name="Ma J."/>
        </authorList>
    </citation>
    <scope>NUCLEOTIDE SEQUENCE [LARGE SCALE GENOMIC DNA]</scope>
    <source>
        <strain evidence="3">NBRC 105857</strain>
    </source>
</reference>
<keyword evidence="3" id="KW-1185">Reference proteome</keyword>
<dbReference type="EMBL" id="BSOJ01000024">
    <property type="protein sequence ID" value="GLR27019.1"/>
    <property type="molecule type" value="Genomic_DNA"/>
</dbReference>
<evidence type="ECO:0000313" key="3">
    <source>
        <dbReference type="Proteomes" id="UP001156664"/>
    </source>
</evidence>
<evidence type="ECO:0000259" key="1">
    <source>
        <dbReference type="Pfam" id="PF05598"/>
    </source>
</evidence>
<sequence length="88" mass="10197">MSIRSNPDQPQDELFRSRLENMIDMSHPLVKLGQCIDWKVFDREFGEDYAAKAGRPATRTRLIVGLTYLQFMYDMSDGAVVERWVVSP</sequence>
<dbReference type="Proteomes" id="UP001156664">
    <property type="component" value="Unassembled WGS sequence"/>
</dbReference>
<gene>
    <name evidence="2" type="ORF">GCM10007875_21100</name>
</gene>
<organism evidence="2 3">
    <name type="scientific">Limnobacter litoralis</name>
    <dbReference type="NCBI Taxonomy" id="481366"/>
    <lineage>
        <taxon>Bacteria</taxon>
        <taxon>Pseudomonadati</taxon>
        <taxon>Pseudomonadota</taxon>
        <taxon>Betaproteobacteria</taxon>
        <taxon>Burkholderiales</taxon>
        <taxon>Burkholderiaceae</taxon>
        <taxon>Limnobacter</taxon>
    </lineage>
</organism>
<proteinExistence type="predicted"/>
<dbReference type="RefSeq" id="WP_284281726.1">
    <property type="nucleotide sequence ID" value="NZ_BSOJ01000024.1"/>
</dbReference>